<dbReference type="PANTHER" id="PTHR43617">
    <property type="entry name" value="L-AMINO ACID N-ACETYLTRANSFERASE"/>
    <property type="match status" value="1"/>
</dbReference>
<dbReference type="GO" id="GO:0016746">
    <property type="term" value="F:acyltransferase activity"/>
    <property type="evidence" value="ECO:0007669"/>
    <property type="project" value="UniProtKB-KW"/>
</dbReference>
<dbReference type="PANTHER" id="PTHR43617:SF34">
    <property type="entry name" value="PUTATIVE-RELATED"/>
    <property type="match status" value="1"/>
</dbReference>
<keyword evidence="2" id="KW-0012">Acyltransferase</keyword>
<dbReference type="SUPFAM" id="SSF55729">
    <property type="entry name" value="Acyl-CoA N-acyltransferases (Nat)"/>
    <property type="match status" value="1"/>
</dbReference>
<organism evidence="2 3">
    <name type="scientific">Aquimarina hainanensis</name>
    <dbReference type="NCBI Taxonomy" id="1578017"/>
    <lineage>
        <taxon>Bacteria</taxon>
        <taxon>Pseudomonadati</taxon>
        <taxon>Bacteroidota</taxon>
        <taxon>Flavobacteriia</taxon>
        <taxon>Flavobacteriales</taxon>
        <taxon>Flavobacteriaceae</taxon>
        <taxon>Aquimarina</taxon>
    </lineage>
</organism>
<name>A0ABW5N9V9_9FLAO</name>
<accession>A0ABW5N9V9</accession>
<evidence type="ECO:0000313" key="2">
    <source>
        <dbReference type="EMBL" id="MFD2591318.1"/>
    </source>
</evidence>
<dbReference type="InterPro" id="IPR000182">
    <property type="entry name" value="GNAT_dom"/>
</dbReference>
<dbReference type="InterPro" id="IPR050276">
    <property type="entry name" value="MshD_Acetyltransferase"/>
</dbReference>
<proteinExistence type="predicted"/>
<dbReference type="RefSeq" id="WP_378256658.1">
    <property type="nucleotide sequence ID" value="NZ_JBHSJV010000001.1"/>
</dbReference>
<dbReference type="EMBL" id="JBHULX010000019">
    <property type="protein sequence ID" value="MFD2591318.1"/>
    <property type="molecule type" value="Genomic_DNA"/>
</dbReference>
<dbReference type="Pfam" id="PF00583">
    <property type="entry name" value="Acetyltransf_1"/>
    <property type="match status" value="1"/>
</dbReference>
<feature type="domain" description="N-acetyltransferase" evidence="1">
    <location>
        <begin position="2"/>
        <end position="154"/>
    </location>
</feature>
<dbReference type="Proteomes" id="UP001597459">
    <property type="component" value="Unassembled WGS sequence"/>
</dbReference>
<dbReference type="Gene3D" id="3.40.630.30">
    <property type="match status" value="1"/>
</dbReference>
<evidence type="ECO:0000313" key="3">
    <source>
        <dbReference type="Proteomes" id="UP001597459"/>
    </source>
</evidence>
<protein>
    <submittedName>
        <fullName evidence="2">GNAT family N-acetyltransferase</fullName>
        <ecNumber evidence="2">2.3.-.-</ecNumber>
    </submittedName>
</protein>
<reference evidence="3" key="1">
    <citation type="journal article" date="2019" name="Int. J. Syst. Evol. Microbiol.">
        <title>The Global Catalogue of Microorganisms (GCM) 10K type strain sequencing project: providing services to taxonomists for standard genome sequencing and annotation.</title>
        <authorList>
            <consortium name="The Broad Institute Genomics Platform"/>
            <consortium name="The Broad Institute Genome Sequencing Center for Infectious Disease"/>
            <person name="Wu L."/>
            <person name="Ma J."/>
        </authorList>
    </citation>
    <scope>NUCLEOTIDE SEQUENCE [LARGE SCALE GENOMIC DNA]</scope>
    <source>
        <strain evidence="3">KCTC 42423</strain>
    </source>
</reference>
<evidence type="ECO:0000259" key="1">
    <source>
        <dbReference type="PROSITE" id="PS51186"/>
    </source>
</evidence>
<comment type="caution">
    <text evidence="2">The sequence shown here is derived from an EMBL/GenBank/DDBJ whole genome shotgun (WGS) entry which is preliminary data.</text>
</comment>
<dbReference type="CDD" id="cd04301">
    <property type="entry name" value="NAT_SF"/>
    <property type="match status" value="1"/>
</dbReference>
<sequence length="154" mass="17974">MITIRPAHIDDLPVLLDFEQRLIEIERPMDNTLKKTERISYYDIESYISAKDTEVIVAEIDQQVVGSGYAQIRPRKGIYIQDRLGYIGFMFVDENHRGKGIAKKVITSLIDWLKTREIEEVQLEVYHQNPSAIKAYEKAGFKQHLVSMRYNINE</sequence>
<gene>
    <name evidence="2" type="ORF">ACFSTE_10825</name>
</gene>
<dbReference type="InterPro" id="IPR016181">
    <property type="entry name" value="Acyl_CoA_acyltransferase"/>
</dbReference>
<keyword evidence="2" id="KW-0808">Transferase</keyword>
<dbReference type="EC" id="2.3.-.-" evidence="2"/>
<keyword evidence="3" id="KW-1185">Reference proteome</keyword>
<dbReference type="PROSITE" id="PS51186">
    <property type="entry name" value="GNAT"/>
    <property type="match status" value="1"/>
</dbReference>